<dbReference type="PANTHER" id="PTHR11659:SF0">
    <property type="entry name" value="GLUTAMYL-TRNA(GLN) AMIDOTRANSFERASE SUBUNIT B, MITOCHONDRIAL"/>
    <property type="match status" value="1"/>
</dbReference>
<dbReference type="SMART" id="SM00845">
    <property type="entry name" value="GatB_Yqey"/>
    <property type="match status" value="1"/>
</dbReference>
<dbReference type="InterPro" id="IPR017958">
    <property type="entry name" value="Gln-tRNA_amidoTrfase_suB_CS"/>
</dbReference>
<evidence type="ECO:0000256" key="7">
    <source>
        <dbReference type="ARBA" id="ARBA00024799"/>
    </source>
</evidence>
<proteinExistence type="inferred from homology"/>
<dbReference type="HAMAP" id="MF_00121">
    <property type="entry name" value="GatB"/>
    <property type="match status" value="1"/>
</dbReference>
<dbReference type="AlphaFoldDB" id="A0A9D1K4I5"/>
<comment type="subunit">
    <text evidence="2 10">Heterotrimer of A, B and C subunits.</text>
</comment>
<keyword evidence="4 10" id="KW-0547">Nucleotide-binding</keyword>
<reference evidence="12" key="1">
    <citation type="submission" date="2020-10" db="EMBL/GenBank/DDBJ databases">
        <authorList>
            <person name="Gilroy R."/>
        </authorList>
    </citation>
    <scope>NUCLEOTIDE SEQUENCE</scope>
    <source>
        <strain evidence="12">CHK152-2994</strain>
    </source>
</reference>
<dbReference type="FunFam" id="1.10.10.410:FF:000001">
    <property type="entry name" value="Aspartyl/glutamyl-tRNA(Asn/Gln) amidotransferase subunit B"/>
    <property type="match status" value="1"/>
</dbReference>
<dbReference type="NCBIfam" id="NF004012">
    <property type="entry name" value="PRK05477.1-2"/>
    <property type="match status" value="1"/>
</dbReference>
<gene>
    <name evidence="10 12" type="primary">gatB</name>
    <name evidence="12" type="ORF">IAD41_09670</name>
</gene>
<evidence type="ECO:0000256" key="10">
    <source>
        <dbReference type="HAMAP-Rule" id="MF_00121"/>
    </source>
</evidence>
<dbReference type="InterPro" id="IPR023168">
    <property type="entry name" value="GatB_Yqey_C_2"/>
</dbReference>
<accession>A0A9D1K4I5</accession>
<evidence type="ECO:0000313" key="12">
    <source>
        <dbReference type="EMBL" id="HIS83857.1"/>
    </source>
</evidence>
<dbReference type="Gene3D" id="1.10.150.380">
    <property type="entry name" value="GatB domain, N-terminal subdomain"/>
    <property type="match status" value="1"/>
</dbReference>
<keyword evidence="6 10" id="KW-0648">Protein biosynthesis</keyword>
<evidence type="ECO:0000256" key="8">
    <source>
        <dbReference type="ARBA" id="ARBA00047380"/>
    </source>
</evidence>
<dbReference type="GO" id="GO:0070681">
    <property type="term" value="P:glutaminyl-tRNAGln biosynthesis via transamidation"/>
    <property type="evidence" value="ECO:0007669"/>
    <property type="project" value="TreeGrafter"/>
</dbReference>
<dbReference type="EMBL" id="DVJO01000212">
    <property type="protein sequence ID" value="HIS83857.1"/>
    <property type="molecule type" value="Genomic_DNA"/>
</dbReference>
<dbReference type="SUPFAM" id="SSF89095">
    <property type="entry name" value="GatB/YqeY motif"/>
    <property type="match status" value="1"/>
</dbReference>
<feature type="domain" description="Asn/Gln amidotransferase" evidence="11">
    <location>
        <begin position="332"/>
        <end position="479"/>
    </location>
</feature>
<comment type="catalytic activity">
    <reaction evidence="8 10">
        <text>L-aspartyl-tRNA(Asn) + L-glutamine + ATP + H2O = L-asparaginyl-tRNA(Asn) + L-glutamate + ADP + phosphate + 2 H(+)</text>
        <dbReference type="Rhea" id="RHEA:14513"/>
        <dbReference type="Rhea" id="RHEA-COMP:9674"/>
        <dbReference type="Rhea" id="RHEA-COMP:9677"/>
        <dbReference type="ChEBI" id="CHEBI:15377"/>
        <dbReference type="ChEBI" id="CHEBI:15378"/>
        <dbReference type="ChEBI" id="CHEBI:29985"/>
        <dbReference type="ChEBI" id="CHEBI:30616"/>
        <dbReference type="ChEBI" id="CHEBI:43474"/>
        <dbReference type="ChEBI" id="CHEBI:58359"/>
        <dbReference type="ChEBI" id="CHEBI:78515"/>
        <dbReference type="ChEBI" id="CHEBI:78516"/>
        <dbReference type="ChEBI" id="CHEBI:456216"/>
    </reaction>
</comment>
<evidence type="ECO:0000256" key="9">
    <source>
        <dbReference type="ARBA" id="ARBA00047913"/>
    </source>
</evidence>
<dbReference type="InterPro" id="IPR018027">
    <property type="entry name" value="Asn/Gln_amidotransferase"/>
</dbReference>
<comment type="caution">
    <text evidence="12">The sequence shown here is derived from an EMBL/GenBank/DDBJ whole genome shotgun (WGS) entry which is preliminary data.</text>
</comment>
<dbReference type="PROSITE" id="PS01234">
    <property type="entry name" value="GATB"/>
    <property type="match status" value="1"/>
</dbReference>
<comment type="function">
    <text evidence="7 10">Allows the formation of correctly charged Asn-tRNA(Asn) or Gln-tRNA(Gln) through the transamidation of misacylated Asp-tRNA(Asn) or Glu-tRNA(Gln) in organisms which lack either or both of asparaginyl-tRNA or glutaminyl-tRNA synthetases. The reaction takes place in the presence of glutamine and ATP through an activated phospho-Asp-tRNA(Asn) or phospho-Glu-tRNA(Gln).</text>
</comment>
<organism evidence="12 13">
    <name type="scientific">Candidatus Scatenecus faecavium</name>
    <dbReference type="NCBI Taxonomy" id="2840915"/>
    <lineage>
        <taxon>Bacteria</taxon>
        <taxon>Candidatus Scatenecus</taxon>
    </lineage>
</organism>
<dbReference type="InterPro" id="IPR003789">
    <property type="entry name" value="Asn/Gln_tRNA_amidoTrase-B-like"/>
</dbReference>
<sequence>MESLRDKYEVVIGLEVHAQLKTKSKIFAPDGTEFGQEPNSQTSPITLGMPGVLPVLNREVVNMGILTGLALNCEIPERCKFDRKQYFYPDLPKGYQISQYDEPICINGYIDIKGKRIGITRAHLEEDAGKLVHAGAAGLAGSSYSLVDLNRAGTPLLEIVSEPDMRSSEEARMYMEELRNIVRYIGVCDGNLEEGSMRCDANISIMPKGSKEFGTRAEIKNVNSFSALQRAIEYEIDRQIEIVEEGGEVVQETRLWDDNARETKSMRGKEDAHDYRYFPEPDLMPLKISREWVQEIKDKMPELPEAKRQRYMGLGLSEYDASVIVEQMGLALFFDEVLKLGATPKIAVNFIMGEIAAYLKEEHLEISETKLTPENLAELISLIEKNTISNNIGKQIIVDMMKTGEKASKIVESRGLSQISDEGAIKEICQKVADANPEQVEKYKAGKVQLLGFFVGQVMKETKGRANPKAVNDLMKEILG</sequence>
<dbReference type="Pfam" id="PF02637">
    <property type="entry name" value="GatB_Yqey"/>
    <property type="match status" value="1"/>
</dbReference>
<dbReference type="InterPro" id="IPR014746">
    <property type="entry name" value="Gln_synth/guanido_kin_cat_dom"/>
</dbReference>
<dbReference type="InterPro" id="IPR004413">
    <property type="entry name" value="GatB"/>
</dbReference>
<keyword evidence="5 10" id="KW-0067">ATP-binding</keyword>
<dbReference type="NCBIfam" id="TIGR00133">
    <property type="entry name" value="gatB"/>
    <property type="match status" value="1"/>
</dbReference>
<dbReference type="NCBIfam" id="NF004014">
    <property type="entry name" value="PRK05477.1-4"/>
    <property type="match status" value="1"/>
</dbReference>
<dbReference type="PANTHER" id="PTHR11659">
    <property type="entry name" value="GLUTAMYL-TRNA GLN AMIDOTRANSFERASE SUBUNIT B MITOCHONDRIAL AND PROKARYOTIC PET112-RELATED"/>
    <property type="match status" value="1"/>
</dbReference>
<evidence type="ECO:0000256" key="3">
    <source>
        <dbReference type="ARBA" id="ARBA00022598"/>
    </source>
</evidence>
<dbReference type="InterPro" id="IPR006075">
    <property type="entry name" value="Asn/Gln-tRNA_Trfase_suB/E_cat"/>
</dbReference>
<protein>
    <recommendedName>
        <fullName evidence="10">Aspartyl/glutamyl-tRNA(Asn/Gln) amidotransferase subunit B</fullName>
        <shortName evidence="10">Asp/Glu-ADT subunit B</shortName>
        <ecNumber evidence="10">6.3.5.-</ecNumber>
    </recommendedName>
</protein>
<dbReference type="InterPro" id="IPR042114">
    <property type="entry name" value="GatB_C_1"/>
</dbReference>
<evidence type="ECO:0000259" key="11">
    <source>
        <dbReference type="SMART" id="SM00845"/>
    </source>
</evidence>
<dbReference type="GO" id="GO:0005524">
    <property type="term" value="F:ATP binding"/>
    <property type="evidence" value="ECO:0007669"/>
    <property type="project" value="UniProtKB-KW"/>
</dbReference>
<dbReference type="GO" id="GO:0006412">
    <property type="term" value="P:translation"/>
    <property type="evidence" value="ECO:0007669"/>
    <property type="project" value="UniProtKB-UniRule"/>
</dbReference>
<dbReference type="SUPFAM" id="SSF55931">
    <property type="entry name" value="Glutamine synthetase/guanido kinase"/>
    <property type="match status" value="1"/>
</dbReference>
<evidence type="ECO:0000256" key="5">
    <source>
        <dbReference type="ARBA" id="ARBA00022840"/>
    </source>
</evidence>
<evidence type="ECO:0000256" key="1">
    <source>
        <dbReference type="ARBA" id="ARBA00005306"/>
    </source>
</evidence>
<evidence type="ECO:0000313" key="13">
    <source>
        <dbReference type="Proteomes" id="UP000824139"/>
    </source>
</evidence>
<comment type="similarity">
    <text evidence="1 10">Belongs to the GatB/GatE family. GatB subfamily.</text>
</comment>
<evidence type="ECO:0000256" key="6">
    <source>
        <dbReference type="ARBA" id="ARBA00022917"/>
    </source>
</evidence>
<dbReference type="NCBIfam" id="NF004015">
    <property type="entry name" value="PRK05477.1-5"/>
    <property type="match status" value="1"/>
</dbReference>
<reference evidence="12" key="2">
    <citation type="journal article" date="2021" name="PeerJ">
        <title>Extensive microbial diversity within the chicken gut microbiome revealed by metagenomics and culture.</title>
        <authorList>
            <person name="Gilroy R."/>
            <person name="Ravi A."/>
            <person name="Getino M."/>
            <person name="Pursley I."/>
            <person name="Horton D.L."/>
            <person name="Alikhan N.F."/>
            <person name="Baker D."/>
            <person name="Gharbi K."/>
            <person name="Hall N."/>
            <person name="Watson M."/>
            <person name="Adriaenssens E.M."/>
            <person name="Foster-Nyarko E."/>
            <person name="Jarju S."/>
            <person name="Secka A."/>
            <person name="Antonio M."/>
            <person name="Oren A."/>
            <person name="Chaudhuri R.R."/>
            <person name="La Ragione R."/>
            <person name="Hildebrand F."/>
            <person name="Pallen M.J."/>
        </authorList>
    </citation>
    <scope>NUCLEOTIDE SEQUENCE</scope>
    <source>
        <strain evidence="12">CHK152-2994</strain>
    </source>
</reference>
<dbReference type="Pfam" id="PF02934">
    <property type="entry name" value="GatB_N"/>
    <property type="match status" value="1"/>
</dbReference>
<dbReference type="Gene3D" id="1.10.10.410">
    <property type="match status" value="1"/>
</dbReference>
<comment type="catalytic activity">
    <reaction evidence="9 10">
        <text>L-glutamyl-tRNA(Gln) + L-glutamine + ATP + H2O = L-glutaminyl-tRNA(Gln) + L-glutamate + ADP + phosphate + H(+)</text>
        <dbReference type="Rhea" id="RHEA:17521"/>
        <dbReference type="Rhea" id="RHEA-COMP:9681"/>
        <dbReference type="Rhea" id="RHEA-COMP:9684"/>
        <dbReference type="ChEBI" id="CHEBI:15377"/>
        <dbReference type="ChEBI" id="CHEBI:15378"/>
        <dbReference type="ChEBI" id="CHEBI:29985"/>
        <dbReference type="ChEBI" id="CHEBI:30616"/>
        <dbReference type="ChEBI" id="CHEBI:43474"/>
        <dbReference type="ChEBI" id="CHEBI:58359"/>
        <dbReference type="ChEBI" id="CHEBI:78520"/>
        <dbReference type="ChEBI" id="CHEBI:78521"/>
        <dbReference type="ChEBI" id="CHEBI:456216"/>
    </reaction>
</comment>
<evidence type="ECO:0000256" key="4">
    <source>
        <dbReference type="ARBA" id="ARBA00022741"/>
    </source>
</evidence>
<dbReference type="EC" id="6.3.5.-" evidence="10"/>
<dbReference type="Proteomes" id="UP000824139">
    <property type="component" value="Unassembled WGS sequence"/>
</dbReference>
<keyword evidence="3 10" id="KW-0436">Ligase</keyword>
<dbReference type="InterPro" id="IPR017959">
    <property type="entry name" value="Asn/Gln-tRNA_amidoTrfase_suB/E"/>
</dbReference>
<evidence type="ECO:0000256" key="2">
    <source>
        <dbReference type="ARBA" id="ARBA00011123"/>
    </source>
</evidence>
<dbReference type="GO" id="GO:0050567">
    <property type="term" value="F:glutaminyl-tRNA synthase (glutamine-hydrolyzing) activity"/>
    <property type="evidence" value="ECO:0007669"/>
    <property type="project" value="UniProtKB-UniRule"/>
</dbReference>
<name>A0A9D1K4I5_9BACT</name>